<dbReference type="Proteomes" id="UP000016934">
    <property type="component" value="Unassembled WGS sequence"/>
</dbReference>
<accession>M2THQ4</accession>
<gene>
    <name evidence="2" type="ORF">COCSADRAFT_276272</name>
</gene>
<reference evidence="3" key="2">
    <citation type="journal article" date="2013" name="PLoS Genet.">
        <title>Comparative genome structure, secondary metabolite, and effector coding capacity across Cochliobolus pathogens.</title>
        <authorList>
            <person name="Condon B.J."/>
            <person name="Leng Y."/>
            <person name="Wu D."/>
            <person name="Bushley K.E."/>
            <person name="Ohm R.A."/>
            <person name="Otillar R."/>
            <person name="Martin J."/>
            <person name="Schackwitz W."/>
            <person name="Grimwood J."/>
            <person name="MohdZainudin N."/>
            <person name="Xue C."/>
            <person name="Wang R."/>
            <person name="Manning V.A."/>
            <person name="Dhillon B."/>
            <person name="Tu Z.J."/>
            <person name="Steffenson B.J."/>
            <person name="Salamov A."/>
            <person name="Sun H."/>
            <person name="Lowry S."/>
            <person name="LaButti K."/>
            <person name="Han J."/>
            <person name="Copeland A."/>
            <person name="Lindquist E."/>
            <person name="Barry K."/>
            <person name="Schmutz J."/>
            <person name="Baker S.E."/>
            <person name="Ciuffetti L.M."/>
            <person name="Grigoriev I.V."/>
            <person name="Zhong S."/>
            <person name="Turgeon B.G."/>
        </authorList>
    </citation>
    <scope>NUCLEOTIDE SEQUENCE [LARGE SCALE GENOMIC DNA]</scope>
    <source>
        <strain evidence="3">ND90Pr / ATCC 201652</strain>
    </source>
</reference>
<name>M2THQ4_COCSN</name>
<dbReference type="HOGENOM" id="CLU_1618723_0_0_1"/>
<proteinExistence type="predicted"/>
<dbReference type="KEGG" id="bsc:COCSADRAFT_276272"/>
<organism evidence="2 3">
    <name type="scientific">Cochliobolus sativus (strain ND90Pr / ATCC 201652)</name>
    <name type="common">Common root rot and spot blotch fungus</name>
    <name type="synonym">Bipolaris sorokiniana</name>
    <dbReference type="NCBI Taxonomy" id="665912"/>
    <lineage>
        <taxon>Eukaryota</taxon>
        <taxon>Fungi</taxon>
        <taxon>Dikarya</taxon>
        <taxon>Ascomycota</taxon>
        <taxon>Pezizomycotina</taxon>
        <taxon>Dothideomycetes</taxon>
        <taxon>Pleosporomycetidae</taxon>
        <taxon>Pleosporales</taxon>
        <taxon>Pleosporineae</taxon>
        <taxon>Pleosporaceae</taxon>
        <taxon>Bipolaris</taxon>
    </lineage>
</organism>
<protein>
    <submittedName>
        <fullName evidence="2">Uncharacterized protein</fullName>
    </submittedName>
</protein>
<dbReference type="OrthoDB" id="10329633at2759"/>
<keyword evidence="3" id="KW-1185">Reference proteome</keyword>
<evidence type="ECO:0000313" key="2">
    <source>
        <dbReference type="EMBL" id="EMD68746.1"/>
    </source>
</evidence>
<dbReference type="EMBL" id="KB445638">
    <property type="protein sequence ID" value="EMD68746.1"/>
    <property type="molecule type" value="Genomic_DNA"/>
</dbReference>
<feature type="region of interest" description="Disordered" evidence="1">
    <location>
        <begin position="108"/>
        <end position="149"/>
    </location>
</feature>
<evidence type="ECO:0000313" key="3">
    <source>
        <dbReference type="Proteomes" id="UP000016934"/>
    </source>
</evidence>
<dbReference type="RefSeq" id="XP_007696273.1">
    <property type="nucleotide sequence ID" value="XM_007698083.1"/>
</dbReference>
<dbReference type="AlphaFoldDB" id="M2THQ4"/>
<sequence length="202" mass="22318">MYWGKSYARRRADRLPVLATAPLPNDNGPLGRRTLSGHSCSSEPNIETLCAQTPAAWGATLRIGNRRPLWRCQTPVFQGLDGTSSVLTCHPVQAVYAEITRPQLLSVLYTSGPPGPDAERLDSPRCPEGPDSTRYGSSSRAGNRKRHQPSTWHLRAFVSARITSPPSAVYRHASRPRWGVASDSSQRMAVENRLTLWIMTTI</sequence>
<feature type="region of interest" description="Disordered" evidence="1">
    <location>
        <begin position="19"/>
        <end position="38"/>
    </location>
</feature>
<dbReference type="GeneID" id="19135722"/>
<evidence type="ECO:0000256" key="1">
    <source>
        <dbReference type="SAM" id="MobiDB-lite"/>
    </source>
</evidence>
<reference evidence="2 3" key="1">
    <citation type="journal article" date="2012" name="PLoS Pathog.">
        <title>Diverse lifestyles and strategies of plant pathogenesis encoded in the genomes of eighteen Dothideomycetes fungi.</title>
        <authorList>
            <person name="Ohm R.A."/>
            <person name="Feau N."/>
            <person name="Henrissat B."/>
            <person name="Schoch C.L."/>
            <person name="Horwitz B.A."/>
            <person name="Barry K.W."/>
            <person name="Condon B.J."/>
            <person name="Copeland A.C."/>
            <person name="Dhillon B."/>
            <person name="Glaser F."/>
            <person name="Hesse C.N."/>
            <person name="Kosti I."/>
            <person name="LaButti K."/>
            <person name="Lindquist E.A."/>
            <person name="Lucas S."/>
            <person name="Salamov A.A."/>
            <person name="Bradshaw R.E."/>
            <person name="Ciuffetti L."/>
            <person name="Hamelin R.C."/>
            <person name="Kema G.H.J."/>
            <person name="Lawrence C."/>
            <person name="Scott J.A."/>
            <person name="Spatafora J.W."/>
            <person name="Turgeon B.G."/>
            <person name="de Wit P.J.G.M."/>
            <person name="Zhong S."/>
            <person name="Goodwin S.B."/>
            <person name="Grigoriev I.V."/>
        </authorList>
    </citation>
    <scope>NUCLEOTIDE SEQUENCE [LARGE SCALE GENOMIC DNA]</scope>
    <source>
        <strain evidence="3">ND90Pr / ATCC 201652</strain>
    </source>
</reference>